<dbReference type="GO" id="GO:0005886">
    <property type="term" value="C:plasma membrane"/>
    <property type="evidence" value="ECO:0007669"/>
    <property type="project" value="UniProtKB-SubCell"/>
</dbReference>
<dbReference type="AlphaFoldDB" id="A0A6J7EFX6"/>
<gene>
    <name evidence="10" type="ORF">UFOPK3444_01507</name>
</gene>
<feature type="transmembrane region" description="Helical" evidence="8">
    <location>
        <begin position="101"/>
        <end position="122"/>
    </location>
</feature>
<dbReference type="Pfam" id="PF13231">
    <property type="entry name" value="PMT_2"/>
    <property type="match status" value="1"/>
</dbReference>
<reference evidence="10" key="1">
    <citation type="submission" date="2020-05" db="EMBL/GenBank/DDBJ databases">
        <authorList>
            <person name="Chiriac C."/>
            <person name="Salcher M."/>
            <person name="Ghai R."/>
            <person name="Kavagutti S V."/>
        </authorList>
    </citation>
    <scope>NUCLEOTIDE SEQUENCE</scope>
</reference>
<keyword evidence="6 8" id="KW-1133">Transmembrane helix</keyword>
<keyword evidence="7 8" id="KW-0472">Membrane</keyword>
<evidence type="ECO:0000259" key="9">
    <source>
        <dbReference type="Pfam" id="PF13231"/>
    </source>
</evidence>
<proteinExistence type="predicted"/>
<evidence type="ECO:0000256" key="1">
    <source>
        <dbReference type="ARBA" id="ARBA00004651"/>
    </source>
</evidence>
<dbReference type="EMBL" id="CAFBLU010000040">
    <property type="protein sequence ID" value="CAB4881836.1"/>
    <property type="molecule type" value="Genomic_DNA"/>
</dbReference>
<feature type="transmembrane region" description="Helical" evidence="8">
    <location>
        <begin position="222"/>
        <end position="242"/>
    </location>
</feature>
<dbReference type="InterPro" id="IPR050297">
    <property type="entry name" value="LipidA_mod_glycosyltrf_83"/>
</dbReference>
<feature type="transmembrane region" description="Helical" evidence="8">
    <location>
        <begin position="134"/>
        <end position="154"/>
    </location>
</feature>
<feature type="domain" description="Glycosyltransferase RgtA/B/C/D-like" evidence="9">
    <location>
        <begin position="105"/>
        <end position="235"/>
    </location>
</feature>
<feature type="transmembrane region" description="Helical" evidence="8">
    <location>
        <begin position="307"/>
        <end position="327"/>
    </location>
</feature>
<organism evidence="10">
    <name type="scientific">freshwater metagenome</name>
    <dbReference type="NCBI Taxonomy" id="449393"/>
    <lineage>
        <taxon>unclassified sequences</taxon>
        <taxon>metagenomes</taxon>
        <taxon>ecological metagenomes</taxon>
    </lineage>
</organism>
<evidence type="ECO:0000256" key="3">
    <source>
        <dbReference type="ARBA" id="ARBA00022676"/>
    </source>
</evidence>
<name>A0A6J7EFX6_9ZZZZ</name>
<sequence>MERLRQRLATADWPWLALLAGLFVVALVLRVWSVGHGMPYAYNVDEDGHFAPVAVGLMSHGWNPHYFENPPAFTYLLKLIFTARWGQAGTVNTWIVDPTPIWLTARWTTAVLGSLSCVLTAVAGRRLFNKQVGVIAGLVLTTATLPVLYAHFALNDVPATVPVLLVLIAAINLRGDDNRLRDYLLAGLGIGLAASTKYTAAIVAVSLLVAVVPKGRGAIKGLCLTGGAAALTFFITNPFAILDLHAFREGLTLQSDFAARKLVGLGDTTGILYYGRTLTWGLGWIPFAAAVGGAIWMLTRKPERSKALLLLSMPVALLLALSVNLLLTGEGQAYSRWLLPAYPFLCLSAAWLVVALARTGFPNRRRLATGMIVGSTALLCLQGVWQSVRVDRILSKTDTRQSVRNWMVANVPRDTLVALDPYVVPPAWGQNTFWAKPPLTGQPGDIWKVAMPFVTTLNPSLVTRFQTEGRCWIVQSSTITDRALSEPAYAPGSVGYRKALDASSVPGPAWSPWKASAGHPKFDFDRSYLYFDGTYSRPGPLITVRRLFGGRCGSRSQAIKAVALANRPN</sequence>
<feature type="transmembrane region" description="Helical" evidence="8">
    <location>
        <begin position="12"/>
        <end position="32"/>
    </location>
</feature>
<dbReference type="GO" id="GO:0008610">
    <property type="term" value="P:lipid biosynthetic process"/>
    <property type="evidence" value="ECO:0007669"/>
    <property type="project" value="UniProtKB-ARBA"/>
</dbReference>
<dbReference type="GO" id="GO:0016763">
    <property type="term" value="F:pentosyltransferase activity"/>
    <property type="evidence" value="ECO:0007669"/>
    <property type="project" value="TreeGrafter"/>
</dbReference>
<evidence type="ECO:0000313" key="10">
    <source>
        <dbReference type="EMBL" id="CAB4881836.1"/>
    </source>
</evidence>
<accession>A0A6J7EFX6</accession>
<keyword evidence="2" id="KW-1003">Cell membrane</keyword>
<dbReference type="InterPro" id="IPR038731">
    <property type="entry name" value="RgtA/B/C-like"/>
</dbReference>
<dbReference type="PANTHER" id="PTHR33908">
    <property type="entry name" value="MANNOSYLTRANSFERASE YKCB-RELATED"/>
    <property type="match status" value="1"/>
</dbReference>
<evidence type="ECO:0000256" key="7">
    <source>
        <dbReference type="ARBA" id="ARBA00023136"/>
    </source>
</evidence>
<evidence type="ECO:0000256" key="2">
    <source>
        <dbReference type="ARBA" id="ARBA00022475"/>
    </source>
</evidence>
<evidence type="ECO:0000256" key="8">
    <source>
        <dbReference type="SAM" id="Phobius"/>
    </source>
</evidence>
<keyword evidence="3" id="KW-0328">Glycosyltransferase</keyword>
<evidence type="ECO:0000256" key="6">
    <source>
        <dbReference type="ARBA" id="ARBA00022989"/>
    </source>
</evidence>
<comment type="subcellular location">
    <subcellularLocation>
        <location evidence="1">Cell membrane</location>
        <topology evidence="1">Multi-pass membrane protein</topology>
    </subcellularLocation>
</comment>
<feature type="transmembrane region" description="Helical" evidence="8">
    <location>
        <begin position="183"/>
        <end position="210"/>
    </location>
</feature>
<feature type="transmembrane region" description="Helical" evidence="8">
    <location>
        <begin position="339"/>
        <end position="360"/>
    </location>
</feature>
<protein>
    <submittedName>
        <fullName evidence="10">Unannotated protein</fullName>
    </submittedName>
</protein>
<evidence type="ECO:0000256" key="5">
    <source>
        <dbReference type="ARBA" id="ARBA00022692"/>
    </source>
</evidence>
<keyword evidence="5 8" id="KW-0812">Transmembrane</keyword>
<dbReference type="PANTHER" id="PTHR33908:SF11">
    <property type="entry name" value="MEMBRANE PROTEIN"/>
    <property type="match status" value="1"/>
</dbReference>
<feature type="transmembrane region" description="Helical" evidence="8">
    <location>
        <begin position="278"/>
        <end position="298"/>
    </location>
</feature>
<evidence type="ECO:0000256" key="4">
    <source>
        <dbReference type="ARBA" id="ARBA00022679"/>
    </source>
</evidence>
<keyword evidence="4" id="KW-0808">Transferase</keyword>